<proteinExistence type="predicted"/>
<accession>A0A5Q0UG06</accession>
<name>A0A5Q0UG06_9ARCH</name>
<dbReference type="PANTHER" id="PTHR43546">
    <property type="entry name" value="UPF0173 METAL-DEPENDENT HYDROLASE MJ1163-RELATED"/>
    <property type="match status" value="1"/>
</dbReference>
<dbReference type="InterPro" id="IPR036866">
    <property type="entry name" value="RibonucZ/Hydroxyglut_hydro"/>
</dbReference>
<dbReference type="KEGG" id="ncon:LC1Nh_0635"/>
<protein>
    <submittedName>
        <fullName evidence="2">Zn-dependent hydrolase</fullName>
    </submittedName>
</protein>
<feature type="domain" description="Metallo-beta-lactamase" evidence="1">
    <location>
        <begin position="39"/>
        <end position="204"/>
    </location>
</feature>
<dbReference type="Pfam" id="PF13483">
    <property type="entry name" value="Lactamase_B_3"/>
    <property type="match status" value="1"/>
</dbReference>
<dbReference type="Gene3D" id="3.60.15.10">
    <property type="entry name" value="Ribonuclease Z/Hydroxyacylglutathione hydrolase-like"/>
    <property type="match status" value="1"/>
</dbReference>
<dbReference type="PANTHER" id="PTHR43546:SF3">
    <property type="entry name" value="UPF0173 METAL-DEPENDENT HYDROLASE MJ1163"/>
    <property type="match status" value="1"/>
</dbReference>
<dbReference type="Proteomes" id="UP000377803">
    <property type="component" value="Chromosome"/>
</dbReference>
<sequence length="239" mass="27122">MGLFSHHFLGREFKTDLLILVWGVVFLMDFKGFSVEWEGHASMHVSDNGFTVAVDPFSKVDTDFTADIVLITHSDAGHYDEEALESVMSDRTVFVCPESMEGLPFRDTEFLKEGEHIDIYSVEIEAVPMYNEHHTRGSGVGYRFVLDGTSFYVAGDTGLTDEMRSLEKRVDLAFLPIEGEYTMDVDDAVQAAVRIKPQMVVPYHYGEPFFPGKGPEAKEFRAELTDRNIECKILREEEK</sequence>
<dbReference type="SMART" id="SM00849">
    <property type="entry name" value="Lactamase_B"/>
    <property type="match status" value="1"/>
</dbReference>
<organism evidence="2 3">
    <name type="scientific">Candidatus Nanohalobium constans</name>
    <dbReference type="NCBI Taxonomy" id="2565781"/>
    <lineage>
        <taxon>Archaea</taxon>
        <taxon>Candidatus Nanohalarchaeota</taxon>
        <taxon>Candidatus Nanohalobia</taxon>
        <taxon>Candidatus Nanohalobiales</taxon>
        <taxon>Candidatus Nanohalobiaceae</taxon>
        <taxon>Candidatus Nanohalobium</taxon>
    </lineage>
</organism>
<keyword evidence="2" id="KW-0378">Hydrolase</keyword>
<gene>
    <name evidence="2" type="ORF">LC1Nh_0635</name>
</gene>
<evidence type="ECO:0000313" key="2">
    <source>
        <dbReference type="EMBL" id="QGA80527.1"/>
    </source>
</evidence>
<evidence type="ECO:0000313" key="3">
    <source>
        <dbReference type="Proteomes" id="UP000377803"/>
    </source>
</evidence>
<evidence type="ECO:0000259" key="1">
    <source>
        <dbReference type="SMART" id="SM00849"/>
    </source>
</evidence>
<reference evidence="3" key="1">
    <citation type="submission" date="2019-05" db="EMBL/GenBank/DDBJ databases">
        <title>Candidatus Nanohalobium constans, a novel model system to study the DPANN nano-sized archaea: genomic and physiological characterization of a nanoarchaeon co-cultured with its chitinotrophic host.</title>
        <authorList>
            <person name="La Cono V."/>
            <person name="Arcadi E."/>
            <person name="Crisafi F."/>
            <person name="Denaro R."/>
            <person name="La Spada G."/>
            <person name="Messina E."/>
            <person name="Smedile F."/>
            <person name="Toshchakov S.V."/>
            <person name="Shevchenko M.A."/>
            <person name="Golyshin P.N."/>
            <person name="Golyshina O.V."/>
            <person name="Ferrer M."/>
            <person name="Rohde M."/>
            <person name="Mushegian A."/>
            <person name="Sorokin D.Y."/>
            <person name="Giuliano L."/>
            <person name="Yakimov M.M."/>
        </authorList>
    </citation>
    <scope>NUCLEOTIDE SEQUENCE [LARGE SCALE GENOMIC DNA]</scope>
    <source>
        <strain evidence="3">LC1Nh</strain>
    </source>
</reference>
<dbReference type="InterPro" id="IPR050114">
    <property type="entry name" value="UPF0173_UPF0282_UlaG_hydrolase"/>
</dbReference>
<dbReference type="SUPFAM" id="SSF56281">
    <property type="entry name" value="Metallo-hydrolase/oxidoreductase"/>
    <property type="match status" value="1"/>
</dbReference>
<dbReference type="InterPro" id="IPR001279">
    <property type="entry name" value="Metallo-B-lactamas"/>
</dbReference>
<dbReference type="AlphaFoldDB" id="A0A5Q0UG06"/>
<keyword evidence="3" id="KW-1185">Reference proteome</keyword>
<dbReference type="GO" id="GO:0016787">
    <property type="term" value="F:hydrolase activity"/>
    <property type="evidence" value="ECO:0007669"/>
    <property type="project" value="UniProtKB-KW"/>
</dbReference>
<dbReference type="EMBL" id="CP040089">
    <property type="protein sequence ID" value="QGA80527.1"/>
    <property type="molecule type" value="Genomic_DNA"/>
</dbReference>